<keyword evidence="12" id="KW-1185">Reference proteome</keyword>
<comment type="caution">
    <text evidence="11">The sequence shown here is derived from an EMBL/GenBank/DDBJ whole genome shotgun (WGS) entry which is preliminary data.</text>
</comment>
<feature type="transmembrane region" description="Helical" evidence="9">
    <location>
        <begin position="79"/>
        <end position="103"/>
    </location>
</feature>
<keyword evidence="3 9" id="KW-0813">Transport</keyword>
<dbReference type="Proteomes" id="UP000214747">
    <property type="component" value="Unassembled WGS sequence"/>
</dbReference>
<dbReference type="CDD" id="cd06261">
    <property type="entry name" value="TM_PBP2"/>
    <property type="match status" value="1"/>
</dbReference>
<gene>
    <name evidence="11" type="primary">cysT</name>
    <name evidence="11" type="ORF">CEJ45_04905</name>
</gene>
<dbReference type="InterPro" id="IPR000515">
    <property type="entry name" value="MetI-like"/>
</dbReference>
<comment type="subunit">
    <text evidence="2">The complex is composed of two ATP-binding proteins (CysA), two transmembrane proteins (CysT and CysW) and a solute-binding protein (CysP).</text>
</comment>
<evidence type="ECO:0000256" key="6">
    <source>
        <dbReference type="ARBA" id="ARBA00023032"/>
    </source>
</evidence>
<dbReference type="SUPFAM" id="SSF161098">
    <property type="entry name" value="MetI-like"/>
    <property type="match status" value="1"/>
</dbReference>
<evidence type="ECO:0000259" key="10">
    <source>
        <dbReference type="PROSITE" id="PS50928"/>
    </source>
</evidence>
<comment type="function">
    <text evidence="9">Part of the ABC transporter complex (TC 3.A.1.6.1) involved in sulfate/thiosulfate import.</text>
</comment>
<evidence type="ECO:0000256" key="1">
    <source>
        <dbReference type="ARBA" id="ARBA00004651"/>
    </source>
</evidence>
<dbReference type="NCBIfam" id="TIGR00969">
    <property type="entry name" value="3a0106s02"/>
    <property type="match status" value="1"/>
</dbReference>
<dbReference type="InterPro" id="IPR035906">
    <property type="entry name" value="MetI-like_sf"/>
</dbReference>
<evidence type="ECO:0000256" key="8">
    <source>
        <dbReference type="ARBA" id="ARBA00025323"/>
    </source>
</evidence>
<evidence type="ECO:0000256" key="7">
    <source>
        <dbReference type="ARBA" id="ARBA00023136"/>
    </source>
</evidence>
<evidence type="ECO:0000256" key="2">
    <source>
        <dbReference type="ARBA" id="ARBA00011779"/>
    </source>
</evidence>
<comment type="caution">
    <text evidence="9">Lacks conserved residue(s) required for the propagation of feature annotation.</text>
</comment>
<sequence>MSASPVSLAAPAAAPARSSGSANRRVLPGFRLSLGFTLFYLALIVLIPLSALFLKTFTLTWDGFIDAVTSPRVMASYRLSFGASLIGAFLNVIFGGIVAWVLVRYRFPGKRIIDALVDLPFALPTAVAGIALTTLYSQNGWLGKLLAPLGIKVAFTPLGVLVALTFIGLPFVVRTVQPVLEEAERELEEAAASLGASRWQTFTKVIFPTVLPALLTGFALAFARASGEYGSVVFIAGNMPMVSEITPLFIVTKLEQYDYAGATAIAMVMLLVSFILLLTINLLQAWTRKRGQSERT</sequence>
<reference evidence="11 12" key="1">
    <citation type="journal article" date="2010" name="Int. J. Syst. Evol. Microbiol.">
        <title>Reclassification of Herbaspirillum putei as a later heterotypic synonym of Herbaspirillum huttiense, with the description of H. huttiense subsp. huttiense subsp. nov. and H. huttiense subsp. putei subsp. nov., comb. nov., and description of Herbaspirillum aquaticum sp. nov.</title>
        <authorList>
            <person name="Dobritsa A.P."/>
            <person name="Reddy M.C."/>
            <person name="Samadpour M."/>
        </authorList>
    </citation>
    <scope>NUCLEOTIDE SEQUENCE [LARGE SCALE GENOMIC DNA]</scope>
    <source>
        <strain evidence="11 12">IEH 4430</strain>
    </source>
</reference>
<proteinExistence type="inferred from homology"/>
<evidence type="ECO:0000313" key="12">
    <source>
        <dbReference type="Proteomes" id="UP000214747"/>
    </source>
</evidence>
<feature type="domain" description="ABC transmembrane type-1" evidence="10">
    <location>
        <begin position="77"/>
        <end position="280"/>
    </location>
</feature>
<dbReference type="GO" id="GO:0005886">
    <property type="term" value="C:plasma membrane"/>
    <property type="evidence" value="ECO:0007669"/>
    <property type="project" value="UniProtKB-SubCell"/>
</dbReference>
<dbReference type="InterPro" id="IPR005667">
    <property type="entry name" value="Sulph_transpt2"/>
</dbReference>
<dbReference type="EMBL" id="NJGV01000004">
    <property type="protein sequence ID" value="OWY35752.1"/>
    <property type="molecule type" value="Genomic_DNA"/>
</dbReference>
<protein>
    <recommendedName>
        <fullName evidence="9">Sulfate transport system permease protein CysT</fullName>
    </recommendedName>
</protein>
<dbReference type="PANTHER" id="PTHR30406">
    <property type="entry name" value="SULFATE TRANSPORT SYSTEM PERMEASE PROTEIN"/>
    <property type="match status" value="1"/>
</dbReference>
<feature type="transmembrane region" description="Helical" evidence="9">
    <location>
        <begin position="229"/>
        <end position="250"/>
    </location>
</feature>
<dbReference type="PANTHER" id="PTHR30406:SF8">
    <property type="entry name" value="SULFATE TRANSPORT SYSTEM PERMEASE PROTEIN CYST"/>
    <property type="match status" value="1"/>
</dbReference>
<dbReference type="Gene3D" id="1.10.3720.10">
    <property type="entry name" value="MetI-like"/>
    <property type="match status" value="1"/>
</dbReference>
<dbReference type="InterPro" id="IPR011865">
    <property type="entry name" value="CysT_permease"/>
</dbReference>
<evidence type="ECO:0000256" key="4">
    <source>
        <dbReference type="ARBA" id="ARBA00022692"/>
    </source>
</evidence>
<comment type="function">
    <text evidence="8">Part of the ABC transporter complex CysAWTP (TC 3.A.1.6.1) involved in sulfate/thiosulfate import. Probably responsible for the translocation of the substrate across the membrane.</text>
</comment>
<feature type="transmembrane region" description="Helical" evidence="9">
    <location>
        <begin position="34"/>
        <end position="54"/>
    </location>
</feature>
<dbReference type="RefSeq" id="WP_088754093.1">
    <property type="nucleotide sequence ID" value="NZ_JARJFG010000015.1"/>
</dbReference>
<feature type="transmembrane region" description="Helical" evidence="9">
    <location>
        <begin position="262"/>
        <end position="283"/>
    </location>
</feature>
<name>A0A225T120_9BURK</name>
<organism evidence="11 12">
    <name type="scientific">Herbaspirillum aquaticum</name>
    <dbReference type="NCBI Taxonomy" id="568783"/>
    <lineage>
        <taxon>Bacteria</taxon>
        <taxon>Pseudomonadati</taxon>
        <taxon>Pseudomonadota</taxon>
        <taxon>Betaproteobacteria</taxon>
        <taxon>Burkholderiales</taxon>
        <taxon>Oxalobacteraceae</taxon>
        <taxon>Herbaspirillum</taxon>
    </lineage>
</organism>
<dbReference type="NCBIfam" id="TIGR02139">
    <property type="entry name" value="permease_CysT"/>
    <property type="match status" value="1"/>
</dbReference>
<keyword evidence="7 9" id="KW-0472">Membrane</keyword>
<dbReference type="GO" id="GO:0015419">
    <property type="term" value="F:ABC-type sulfate transporter activity"/>
    <property type="evidence" value="ECO:0007669"/>
    <property type="project" value="UniProtKB-UniRule"/>
</dbReference>
<comment type="similarity">
    <text evidence="9">Belongs to the binding-protein-dependent transport system permease family. CysTW subfamily.</text>
</comment>
<keyword evidence="4 9" id="KW-0812">Transmembrane</keyword>
<feature type="transmembrane region" description="Helical" evidence="9">
    <location>
        <begin position="205"/>
        <end position="222"/>
    </location>
</feature>
<evidence type="ECO:0000313" key="11">
    <source>
        <dbReference type="EMBL" id="OWY35752.1"/>
    </source>
</evidence>
<dbReference type="AlphaFoldDB" id="A0A225T120"/>
<evidence type="ECO:0000256" key="5">
    <source>
        <dbReference type="ARBA" id="ARBA00022989"/>
    </source>
</evidence>
<feature type="transmembrane region" description="Helical" evidence="9">
    <location>
        <begin position="149"/>
        <end position="173"/>
    </location>
</feature>
<evidence type="ECO:0000256" key="9">
    <source>
        <dbReference type="RuleBase" id="RU366001"/>
    </source>
</evidence>
<evidence type="ECO:0000256" key="3">
    <source>
        <dbReference type="ARBA" id="ARBA00022448"/>
    </source>
</evidence>
<comment type="subcellular location">
    <subcellularLocation>
        <location evidence="1">Cell membrane</location>
        <topology evidence="1">Multi-pass membrane protein</topology>
    </subcellularLocation>
</comment>
<dbReference type="PROSITE" id="PS50928">
    <property type="entry name" value="ABC_TM1"/>
    <property type="match status" value="1"/>
</dbReference>
<accession>A0A225T120</accession>
<dbReference type="Pfam" id="PF00528">
    <property type="entry name" value="BPD_transp_1"/>
    <property type="match status" value="1"/>
</dbReference>
<keyword evidence="5 9" id="KW-1133">Transmembrane helix</keyword>
<dbReference type="FunFam" id="1.10.3720.10:FF:000004">
    <property type="entry name" value="Sulfate transport system permease protein CysT"/>
    <property type="match status" value="1"/>
</dbReference>
<keyword evidence="6 9" id="KW-0764">Sulfate transport</keyword>